<feature type="compositionally biased region" description="Low complexity" evidence="10">
    <location>
        <begin position="512"/>
        <end position="526"/>
    </location>
</feature>
<dbReference type="Gene3D" id="1.10.472.30">
    <property type="entry name" value="Transcription elongation factor S-II, central domain"/>
    <property type="match status" value="1"/>
</dbReference>
<feature type="compositionally biased region" description="Polar residues" evidence="10">
    <location>
        <begin position="273"/>
        <end position="298"/>
    </location>
</feature>
<dbReference type="FunCoup" id="A0A1Y2G381">
    <property type="interactions" value="162"/>
</dbReference>
<keyword evidence="7" id="KW-0862">Zinc</keyword>
<feature type="compositionally biased region" description="Pro residues" evidence="10">
    <location>
        <begin position="996"/>
        <end position="1015"/>
    </location>
</feature>
<feature type="compositionally biased region" description="Low complexity" evidence="10">
    <location>
        <begin position="935"/>
        <end position="944"/>
    </location>
</feature>
<keyword evidence="6 9" id="KW-0863">Zinc-finger</keyword>
<sequence length="1218" mass="128273">MSGRIRNPSVRALEAQRDAYAVEELAPPPQRAARKQKAAAASTSAPAPARKGNAVIRGLDTGGDEDTDMSAPASQEEQGEGEKDPDFTLYCICLGFDTGEQPMIQCEHCNNWFHFRCIGLDEERAGLIEAYCCDICTEMGVGTTRRASLDRLARLPSVVGSGAVGFARAWKALASGALLDVGQSINDAPLQPIDYDDGQASSPSITGTFDEDEEEPPTADDDDEEYSAEAGPSSGGIKRARKAPGGSKQRTRRKVSNAEGDEDYVGDEEVPATTASPRSKATPSHPKASTSKKGTRQGSFVDDKDDDLAPKPKGRAPRKPAPTAPPPPIDIANAPSAPPSDKTRTHCVNQLTAIFKSIFSAKEGEASSVGVEVRAAAFAESVEAELFEGFAELDPKNVRSPRTKYVAKFRSLHFNLKTNAVFRGRISSSDLTPAQIVNMSNEDLLTPELKAMADTVRAASLKHSVKEVATAPTAKRTHKGEEEIDNHAVVAAEAEEKALAERDERERRQRSESVSQRSPQPSPRVEASPSFFGSPPATAAESSASPSTPFAGASAPRHRSSLPHSSVTISAEDLGLDADDEKPIKPPTPRRKASTSAHPFDSASPVSKTEDSPAPGEGGDMPPPPPPARARSSFDMSSVWGNIKASPQLESSEKMESTETDATEGEESEGPTPFTVSSSKTGDDDDFEASLLRGDGAAKEKAPRSTTPPRPPSTAQPLPEMPQVWSGDLIVPDEGGFPAYGVQVGGRPFGTASEVWDQMLPRSFAMDGRMPTKTAHKYLLECSFASSRELVVIAVLPDLNGPTELAPEKPTKESCLAKHKHIFDFYVKKDRIGVIAPTGELKKVVKDIYFLPLRKWDPLPEWAELMDDHKIPEPSGRDGDVLLCVLVTQKGVIPSVKPPSPLPAPTSAPTSTPSTSTPAVQDPAPVSSALPTSKPQPQAQAQAPLPLPPSAPPHHGASPYPQPNSNYGAPPLSASPYPAGGQSPYDRLPSNYYQPPHYPRGPPPASYGQPSPYPQHSPHYPQHSPPYNQRSPTYNQQSPPYGGQRSPPYGSRSPLYDPSAPSSAPPPPVDAASILAGIDTSALSSLLSNPSLIQSAVAQSQAPSSGYGMQAQAPMGGQQWGGGYDGYGAGRPNDGGYGYGGGEGQPPAGGGGYVHPSRAAMMDPSAGPPPGDMGYGGGYGGYDNGGGHQGGYGGGRGGHQQGYGSDDGGGWGGGRGRG</sequence>
<dbReference type="OrthoDB" id="436852at2759"/>
<dbReference type="GO" id="GO:0006351">
    <property type="term" value="P:DNA-templated transcription"/>
    <property type="evidence" value="ECO:0007669"/>
    <property type="project" value="InterPro"/>
</dbReference>
<proteinExistence type="inferred from homology"/>
<keyword evidence="8" id="KW-0539">Nucleus</keyword>
<evidence type="ECO:0000256" key="3">
    <source>
        <dbReference type="ARBA" id="ARBA00011050"/>
    </source>
</evidence>
<organism evidence="13 14">
    <name type="scientific">Leucosporidium creatinivorum</name>
    <dbReference type="NCBI Taxonomy" id="106004"/>
    <lineage>
        <taxon>Eukaryota</taxon>
        <taxon>Fungi</taxon>
        <taxon>Dikarya</taxon>
        <taxon>Basidiomycota</taxon>
        <taxon>Pucciniomycotina</taxon>
        <taxon>Microbotryomycetes</taxon>
        <taxon>Leucosporidiales</taxon>
        <taxon>Leucosporidium</taxon>
    </lineage>
</organism>
<feature type="compositionally biased region" description="Acidic residues" evidence="10">
    <location>
        <begin position="259"/>
        <end position="270"/>
    </location>
</feature>
<dbReference type="PROSITE" id="PS01359">
    <property type="entry name" value="ZF_PHD_1"/>
    <property type="match status" value="1"/>
</dbReference>
<evidence type="ECO:0000256" key="8">
    <source>
        <dbReference type="ARBA" id="ARBA00023242"/>
    </source>
</evidence>
<evidence type="ECO:0000259" key="11">
    <source>
        <dbReference type="PROSITE" id="PS50016"/>
    </source>
</evidence>
<dbReference type="InterPro" id="IPR019787">
    <property type="entry name" value="Znf_PHD-finger"/>
</dbReference>
<accession>A0A1Y2G381</accession>
<comment type="similarity">
    <text evidence="3">Belongs to the BYE1 family.</text>
</comment>
<dbReference type="PROSITE" id="PS51321">
    <property type="entry name" value="TFIIS_CENTRAL"/>
    <property type="match status" value="1"/>
</dbReference>
<protein>
    <recommendedName>
        <fullName evidence="4">Transcription factor BYE1</fullName>
    </recommendedName>
</protein>
<dbReference type="Gene3D" id="3.30.40.10">
    <property type="entry name" value="Zinc/RING finger domain, C3HC4 (zinc finger)"/>
    <property type="match status" value="1"/>
</dbReference>
<dbReference type="InterPro" id="IPR003618">
    <property type="entry name" value="TFIIS_cen_dom"/>
</dbReference>
<evidence type="ECO:0000256" key="6">
    <source>
        <dbReference type="ARBA" id="ARBA00022771"/>
    </source>
</evidence>
<reference evidence="13 14" key="1">
    <citation type="submission" date="2016-07" db="EMBL/GenBank/DDBJ databases">
        <title>Pervasive Adenine N6-methylation of Active Genes in Fungi.</title>
        <authorList>
            <consortium name="DOE Joint Genome Institute"/>
            <person name="Mondo S.J."/>
            <person name="Dannebaum R.O."/>
            <person name="Kuo R.C."/>
            <person name="Labutti K."/>
            <person name="Haridas S."/>
            <person name="Kuo A."/>
            <person name="Salamov A."/>
            <person name="Ahrendt S.R."/>
            <person name="Lipzen A."/>
            <person name="Sullivan W."/>
            <person name="Andreopoulos W.B."/>
            <person name="Clum A."/>
            <person name="Lindquist E."/>
            <person name="Daum C."/>
            <person name="Ramamoorthy G.K."/>
            <person name="Gryganskyi A."/>
            <person name="Culley D."/>
            <person name="Magnuson J.K."/>
            <person name="James T.Y."/>
            <person name="O'Malley M.A."/>
            <person name="Stajich J.E."/>
            <person name="Spatafora J.W."/>
            <person name="Visel A."/>
            <person name="Grigoriev I.V."/>
        </authorList>
    </citation>
    <scope>NUCLEOTIDE SEQUENCE [LARGE SCALE GENOMIC DNA]</scope>
    <source>
        <strain evidence="13 14">62-1032</strain>
    </source>
</reference>
<feature type="compositionally biased region" description="Low complexity" evidence="10">
    <location>
        <begin position="534"/>
        <end position="549"/>
    </location>
</feature>
<dbReference type="InterPro" id="IPR036575">
    <property type="entry name" value="TFIIS_cen_dom_sf"/>
</dbReference>
<evidence type="ECO:0000259" key="12">
    <source>
        <dbReference type="PROSITE" id="PS51321"/>
    </source>
</evidence>
<dbReference type="PANTHER" id="PTHR46174:SF1">
    <property type="entry name" value="CXXC-TYPE ZINC FINGER PROTEIN 1"/>
    <property type="match status" value="1"/>
</dbReference>
<dbReference type="SUPFAM" id="SSF46942">
    <property type="entry name" value="Elongation factor TFIIS domain 2"/>
    <property type="match status" value="1"/>
</dbReference>
<keyword evidence="5" id="KW-0479">Metal-binding</keyword>
<feature type="domain" description="TFIIS central" evidence="12">
    <location>
        <begin position="343"/>
        <end position="472"/>
    </location>
</feature>
<feature type="compositionally biased region" description="Polar residues" evidence="10">
    <location>
        <begin position="1028"/>
        <end position="1039"/>
    </location>
</feature>
<dbReference type="PROSITE" id="PS50016">
    <property type="entry name" value="ZF_PHD_2"/>
    <property type="match status" value="1"/>
</dbReference>
<dbReference type="InterPro" id="IPR019786">
    <property type="entry name" value="Zinc_finger_PHD-type_CS"/>
</dbReference>
<dbReference type="SMART" id="SM00510">
    <property type="entry name" value="TFS2M"/>
    <property type="match status" value="1"/>
</dbReference>
<feature type="compositionally biased region" description="Gly residues" evidence="10">
    <location>
        <begin position="1173"/>
        <end position="1218"/>
    </location>
</feature>
<feature type="compositionally biased region" description="Low complexity" evidence="10">
    <location>
        <begin position="38"/>
        <end position="49"/>
    </location>
</feature>
<feature type="domain" description="PHD-type" evidence="11">
    <location>
        <begin position="88"/>
        <end position="139"/>
    </location>
</feature>
<dbReference type="InterPro" id="IPR001965">
    <property type="entry name" value="Znf_PHD"/>
</dbReference>
<comment type="function">
    <text evidence="1">Negative regulator of transcription elongation.</text>
</comment>
<feature type="region of interest" description="Disordered" evidence="10">
    <location>
        <begin position="190"/>
        <end position="344"/>
    </location>
</feature>
<dbReference type="SUPFAM" id="SSF57903">
    <property type="entry name" value="FYVE/PHD zinc finger"/>
    <property type="match status" value="1"/>
</dbReference>
<dbReference type="InParanoid" id="A0A1Y2G381"/>
<feature type="region of interest" description="Disordered" evidence="10">
    <location>
        <begin position="469"/>
        <end position="721"/>
    </location>
</feature>
<feature type="region of interest" description="Disordered" evidence="10">
    <location>
        <begin position="1149"/>
        <end position="1218"/>
    </location>
</feature>
<dbReference type="AlphaFoldDB" id="A0A1Y2G381"/>
<feature type="compositionally biased region" description="Low complexity" evidence="10">
    <location>
        <begin position="907"/>
        <end position="919"/>
    </location>
</feature>
<evidence type="ECO:0000256" key="1">
    <source>
        <dbReference type="ARBA" id="ARBA00002311"/>
    </source>
</evidence>
<dbReference type="GO" id="GO:0045893">
    <property type="term" value="P:positive regulation of DNA-templated transcription"/>
    <property type="evidence" value="ECO:0007669"/>
    <property type="project" value="TreeGrafter"/>
</dbReference>
<dbReference type="PANTHER" id="PTHR46174">
    <property type="entry name" value="CXXC-TYPE ZINC FINGER PROTEIN 1"/>
    <property type="match status" value="1"/>
</dbReference>
<evidence type="ECO:0000256" key="7">
    <source>
        <dbReference type="ARBA" id="ARBA00022833"/>
    </source>
</evidence>
<comment type="subcellular location">
    <subcellularLocation>
        <location evidence="2">Nucleus</location>
    </subcellularLocation>
</comment>
<feature type="region of interest" description="Disordered" evidence="10">
    <location>
        <begin position="1"/>
        <end position="83"/>
    </location>
</feature>
<feature type="compositionally biased region" description="Low complexity" evidence="10">
    <location>
        <begin position="1016"/>
        <end position="1027"/>
    </location>
</feature>
<dbReference type="InterPro" id="IPR012921">
    <property type="entry name" value="SPOC_C"/>
</dbReference>
<evidence type="ECO:0000313" key="14">
    <source>
        <dbReference type="Proteomes" id="UP000193467"/>
    </source>
</evidence>
<dbReference type="Pfam" id="PF00628">
    <property type="entry name" value="PHD"/>
    <property type="match status" value="1"/>
</dbReference>
<comment type="caution">
    <text evidence="13">The sequence shown here is derived from an EMBL/GenBank/DDBJ whole genome shotgun (WGS) entry which is preliminary data.</text>
</comment>
<dbReference type="Proteomes" id="UP000193467">
    <property type="component" value="Unassembled WGS sequence"/>
</dbReference>
<dbReference type="SMART" id="SM00249">
    <property type="entry name" value="PHD"/>
    <property type="match status" value="1"/>
</dbReference>
<evidence type="ECO:0000256" key="2">
    <source>
        <dbReference type="ARBA" id="ARBA00004123"/>
    </source>
</evidence>
<dbReference type="GO" id="GO:0008270">
    <property type="term" value="F:zinc ion binding"/>
    <property type="evidence" value="ECO:0007669"/>
    <property type="project" value="UniProtKB-KW"/>
</dbReference>
<feature type="compositionally biased region" description="Acidic residues" evidence="10">
    <location>
        <begin position="658"/>
        <end position="669"/>
    </location>
</feature>
<feature type="compositionally biased region" description="Basic and acidic residues" evidence="10">
    <location>
        <begin position="494"/>
        <end position="511"/>
    </location>
</feature>
<dbReference type="Pfam" id="PF07744">
    <property type="entry name" value="SPOC"/>
    <property type="match status" value="1"/>
</dbReference>
<evidence type="ECO:0000313" key="13">
    <source>
        <dbReference type="EMBL" id="ORY89420.1"/>
    </source>
</evidence>
<keyword evidence="14" id="KW-1185">Reference proteome</keyword>
<feature type="compositionally biased region" description="Pro residues" evidence="10">
    <location>
        <begin position="319"/>
        <end position="329"/>
    </location>
</feature>
<dbReference type="GO" id="GO:0048188">
    <property type="term" value="C:Set1C/COMPASS complex"/>
    <property type="evidence" value="ECO:0007669"/>
    <property type="project" value="InterPro"/>
</dbReference>
<evidence type="ECO:0000256" key="5">
    <source>
        <dbReference type="ARBA" id="ARBA00022723"/>
    </source>
</evidence>
<dbReference type="InterPro" id="IPR013083">
    <property type="entry name" value="Znf_RING/FYVE/PHD"/>
</dbReference>
<evidence type="ECO:0000256" key="9">
    <source>
        <dbReference type="PROSITE-ProRule" id="PRU00146"/>
    </source>
</evidence>
<dbReference type="InterPro" id="IPR011011">
    <property type="entry name" value="Znf_FYVE_PHD"/>
</dbReference>
<feature type="region of interest" description="Disordered" evidence="10">
    <location>
        <begin position="895"/>
        <end position="1068"/>
    </location>
</feature>
<name>A0A1Y2G381_9BASI</name>
<evidence type="ECO:0000256" key="10">
    <source>
        <dbReference type="SAM" id="MobiDB-lite"/>
    </source>
</evidence>
<evidence type="ECO:0000256" key="4">
    <source>
        <dbReference type="ARBA" id="ARBA00021616"/>
    </source>
</evidence>
<dbReference type="InterPro" id="IPR037869">
    <property type="entry name" value="Spp1/CFP1"/>
</dbReference>
<dbReference type="EMBL" id="MCGR01000006">
    <property type="protein sequence ID" value="ORY89420.1"/>
    <property type="molecule type" value="Genomic_DNA"/>
</dbReference>
<gene>
    <name evidence="13" type="ORF">BCR35DRAFT_350411</name>
</gene>
<dbReference type="CDD" id="cd21538">
    <property type="entry name" value="SPOC_TFIIS"/>
    <property type="match status" value="1"/>
</dbReference>
<dbReference type="Pfam" id="PF07500">
    <property type="entry name" value="TFIIS_M"/>
    <property type="match status" value="1"/>
</dbReference>
<feature type="compositionally biased region" description="Acidic residues" evidence="10">
    <location>
        <begin position="209"/>
        <end position="227"/>
    </location>
</feature>
<feature type="compositionally biased region" description="Pro residues" evidence="10">
    <location>
        <begin position="896"/>
        <end position="906"/>
    </location>
</feature>